<keyword evidence="3" id="KW-1185">Reference proteome</keyword>
<dbReference type="Proteomes" id="UP000308197">
    <property type="component" value="Unassembled WGS sequence"/>
</dbReference>
<dbReference type="InParanoid" id="A0A5C3P136"/>
<evidence type="ECO:0000313" key="3">
    <source>
        <dbReference type="Proteomes" id="UP000308197"/>
    </source>
</evidence>
<accession>A0A5C3P136</accession>
<dbReference type="EMBL" id="ML211532">
    <property type="protein sequence ID" value="TFK82010.1"/>
    <property type="molecule type" value="Genomic_DNA"/>
</dbReference>
<evidence type="ECO:0000256" key="1">
    <source>
        <dbReference type="SAM" id="MobiDB-lite"/>
    </source>
</evidence>
<sequence length="142" mass="15835">MCTNYGSSADAFGCVEPKNAQRSQGKAFHREQARVRSPGRCQGAYDRPLYRPETLRGSGTASGNVYWRPASARAFHDLRADAGDGDHSHTSHSNVCVDRPRSDFFASCMRVYEDRVMRSPRVPVRTQGELQRILMIASTSPK</sequence>
<dbReference type="AlphaFoldDB" id="A0A5C3P136"/>
<proteinExistence type="predicted"/>
<gene>
    <name evidence="2" type="ORF">K466DRAFT_317359</name>
</gene>
<feature type="region of interest" description="Disordered" evidence="1">
    <location>
        <begin position="23"/>
        <end position="47"/>
    </location>
</feature>
<organism evidence="2 3">
    <name type="scientific">Polyporus arcularius HHB13444</name>
    <dbReference type="NCBI Taxonomy" id="1314778"/>
    <lineage>
        <taxon>Eukaryota</taxon>
        <taxon>Fungi</taxon>
        <taxon>Dikarya</taxon>
        <taxon>Basidiomycota</taxon>
        <taxon>Agaricomycotina</taxon>
        <taxon>Agaricomycetes</taxon>
        <taxon>Polyporales</taxon>
        <taxon>Polyporaceae</taxon>
        <taxon>Polyporus</taxon>
    </lineage>
</organism>
<name>A0A5C3P136_9APHY</name>
<protein>
    <submittedName>
        <fullName evidence="2">Uncharacterized protein</fullName>
    </submittedName>
</protein>
<reference evidence="2 3" key="1">
    <citation type="journal article" date="2019" name="Nat. Ecol. Evol.">
        <title>Megaphylogeny resolves global patterns of mushroom evolution.</title>
        <authorList>
            <person name="Varga T."/>
            <person name="Krizsan K."/>
            <person name="Foldi C."/>
            <person name="Dima B."/>
            <person name="Sanchez-Garcia M."/>
            <person name="Sanchez-Ramirez S."/>
            <person name="Szollosi G.J."/>
            <person name="Szarkandi J.G."/>
            <person name="Papp V."/>
            <person name="Albert L."/>
            <person name="Andreopoulos W."/>
            <person name="Angelini C."/>
            <person name="Antonin V."/>
            <person name="Barry K.W."/>
            <person name="Bougher N.L."/>
            <person name="Buchanan P."/>
            <person name="Buyck B."/>
            <person name="Bense V."/>
            <person name="Catcheside P."/>
            <person name="Chovatia M."/>
            <person name="Cooper J."/>
            <person name="Damon W."/>
            <person name="Desjardin D."/>
            <person name="Finy P."/>
            <person name="Geml J."/>
            <person name="Haridas S."/>
            <person name="Hughes K."/>
            <person name="Justo A."/>
            <person name="Karasinski D."/>
            <person name="Kautmanova I."/>
            <person name="Kiss B."/>
            <person name="Kocsube S."/>
            <person name="Kotiranta H."/>
            <person name="LaButti K.M."/>
            <person name="Lechner B.E."/>
            <person name="Liimatainen K."/>
            <person name="Lipzen A."/>
            <person name="Lukacs Z."/>
            <person name="Mihaltcheva S."/>
            <person name="Morgado L.N."/>
            <person name="Niskanen T."/>
            <person name="Noordeloos M.E."/>
            <person name="Ohm R.A."/>
            <person name="Ortiz-Santana B."/>
            <person name="Ovrebo C."/>
            <person name="Racz N."/>
            <person name="Riley R."/>
            <person name="Savchenko A."/>
            <person name="Shiryaev A."/>
            <person name="Soop K."/>
            <person name="Spirin V."/>
            <person name="Szebenyi C."/>
            <person name="Tomsovsky M."/>
            <person name="Tulloss R.E."/>
            <person name="Uehling J."/>
            <person name="Grigoriev I.V."/>
            <person name="Vagvolgyi C."/>
            <person name="Papp T."/>
            <person name="Martin F.M."/>
            <person name="Miettinen O."/>
            <person name="Hibbett D.S."/>
            <person name="Nagy L.G."/>
        </authorList>
    </citation>
    <scope>NUCLEOTIDE SEQUENCE [LARGE SCALE GENOMIC DNA]</scope>
    <source>
        <strain evidence="2 3">HHB13444</strain>
    </source>
</reference>
<evidence type="ECO:0000313" key="2">
    <source>
        <dbReference type="EMBL" id="TFK82010.1"/>
    </source>
</evidence>